<dbReference type="InterPro" id="IPR025337">
    <property type="entry name" value="Questin_oxidase-like"/>
</dbReference>
<dbReference type="RefSeq" id="WP_344301794.1">
    <property type="nucleotide sequence ID" value="NZ_BAAAQQ010000002.1"/>
</dbReference>
<name>A0ABN2XPT2_9ACTN</name>
<accession>A0ABN2XPT2</accession>
<dbReference type="EMBL" id="BAAAQQ010000002">
    <property type="protein sequence ID" value="GAA2114447.1"/>
    <property type="molecule type" value="Genomic_DNA"/>
</dbReference>
<dbReference type="Proteomes" id="UP001500575">
    <property type="component" value="Unassembled WGS sequence"/>
</dbReference>
<evidence type="ECO:0000313" key="3">
    <source>
        <dbReference type="Proteomes" id="UP001500575"/>
    </source>
</evidence>
<proteinExistence type="predicted"/>
<keyword evidence="3" id="KW-1185">Reference proteome</keyword>
<dbReference type="Pfam" id="PF14027">
    <property type="entry name" value="Questin_oxidase"/>
    <property type="match status" value="1"/>
</dbReference>
<organism evidence="2 3">
    <name type="scientific">Nocardioides bigeumensis</name>
    <dbReference type="NCBI Taxonomy" id="433657"/>
    <lineage>
        <taxon>Bacteria</taxon>
        <taxon>Bacillati</taxon>
        <taxon>Actinomycetota</taxon>
        <taxon>Actinomycetes</taxon>
        <taxon>Propionibacteriales</taxon>
        <taxon>Nocardioidaceae</taxon>
        <taxon>Nocardioides</taxon>
    </lineage>
</organism>
<evidence type="ECO:0000313" key="2">
    <source>
        <dbReference type="EMBL" id="GAA2114447.1"/>
    </source>
</evidence>
<comment type="caution">
    <text evidence="2">The sequence shown here is derived from an EMBL/GenBank/DDBJ whole genome shotgun (WGS) entry which is preliminary data.</text>
</comment>
<keyword evidence="1" id="KW-0560">Oxidoreductase</keyword>
<sequence length="353" mass="38285">MTAPELLASLERFRSTGPEFGGFLANHGPMAVEALTHVGGTDAIEGWVDRYLPHLDLPPVMGRGVDHGSWPDRLGDERFLGDWTGFFLEQTTEMPWKELVLIWWPRLLEGMAASATHGMIRTAHAVRSLRSAGADADPLLYDELARGLALWAARYDPVPGLDAHRPRLDAVAALAALPRLDPDVPARGAGINGRLRALDELPGLPLQLGEWRQPSGTDVALSDLINAAARVVAARPDAPIPFCHAVTAPAAVRLVLPVLPHGLARRTVQVSWRVIGALVSAFGDPRDPAESDAHTMTDADRHALLDRLPAAAVEHGDEHVVKLTEAALREHRISGDDTLLVAADRFRDRMPQD</sequence>
<gene>
    <name evidence="2" type="ORF">GCM10009843_02890</name>
</gene>
<protein>
    <submittedName>
        <fullName evidence="2">Questin oxidase family protein</fullName>
    </submittedName>
</protein>
<evidence type="ECO:0000256" key="1">
    <source>
        <dbReference type="ARBA" id="ARBA00023002"/>
    </source>
</evidence>
<reference evidence="2 3" key="1">
    <citation type="journal article" date="2019" name="Int. J. Syst. Evol. Microbiol.">
        <title>The Global Catalogue of Microorganisms (GCM) 10K type strain sequencing project: providing services to taxonomists for standard genome sequencing and annotation.</title>
        <authorList>
            <consortium name="The Broad Institute Genomics Platform"/>
            <consortium name="The Broad Institute Genome Sequencing Center for Infectious Disease"/>
            <person name="Wu L."/>
            <person name="Ma J."/>
        </authorList>
    </citation>
    <scope>NUCLEOTIDE SEQUENCE [LARGE SCALE GENOMIC DNA]</scope>
    <source>
        <strain evidence="2 3">JCM 16021</strain>
    </source>
</reference>